<accession>A0ABU3MR21</accession>
<dbReference type="InterPro" id="IPR036388">
    <property type="entry name" value="WH-like_DNA-bd_sf"/>
</dbReference>
<evidence type="ECO:0000259" key="6">
    <source>
        <dbReference type="Pfam" id="PF08281"/>
    </source>
</evidence>
<keyword evidence="3" id="KW-0731">Sigma factor</keyword>
<feature type="domain" description="RNA polymerase sigma factor 70 region 4 type 2" evidence="6">
    <location>
        <begin position="107"/>
        <end position="159"/>
    </location>
</feature>
<comment type="caution">
    <text evidence="7">The sequence shown here is derived from an EMBL/GenBank/DDBJ whole genome shotgun (WGS) entry which is preliminary data.</text>
</comment>
<keyword evidence="4" id="KW-0238">DNA-binding</keyword>
<dbReference type="Proteomes" id="UP001074635">
    <property type="component" value="Unassembled WGS sequence"/>
</dbReference>
<evidence type="ECO:0000256" key="5">
    <source>
        <dbReference type="ARBA" id="ARBA00023163"/>
    </source>
</evidence>
<dbReference type="InterPro" id="IPR013249">
    <property type="entry name" value="RNA_pol_sigma70_r4_t2"/>
</dbReference>
<organism evidence="7 8">
    <name type="scientific">Alcaligenes nematophilus</name>
    <dbReference type="NCBI Taxonomy" id="2994643"/>
    <lineage>
        <taxon>Bacteria</taxon>
        <taxon>Pseudomonadati</taxon>
        <taxon>Pseudomonadota</taxon>
        <taxon>Betaproteobacteria</taxon>
        <taxon>Burkholderiales</taxon>
        <taxon>Alcaligenaceae</taxon>
        <taxon>Alcaligenes</taxon>
    </lineage>
</organism>
<evidence type="ECO:0000256" key="4">
    <source>
        <dbReference type="ARBA" id="ARBA00023125"/>
    </source>
</evidence>
<comment type="similarity">
    <text evidence="1">Belongs to the sigma-70 factor family. ECF subfamily.</text>
</comment>
<dbReference type="SUPFAM" id="SSF88946">
    <property type="entry name" value="Sigma2 domain of RNA polymerase sigma factors"/>
    <property type="match status" value="1"/>
</dbReference>
<evidence type="ECO:0000313" key="7">
    <source>
        <dbReference type="EMBL" id="MDT8504248.1"/>
    </source>
</evidence>
<dbReference type="EMBL" id="JAPQTC020000002">
    <property type="protein sequence ID" value="MDT8504248.1"/>
    <property type="molecule type" value="Genomic_DNA"/>
</dbReference>
<dbReference type="SUPFAM" id="SSF88659">
    <property type="entry name" value="Sigma3 and sigma4 domains of RNA polymerase sigma factors"/>
    <property type="match status" value="1"/>
</dbReference>
<proteinExistence type="inferred from homology"/>
<dbReference type="NCBIfam" id="TIGR02937">
    <property type="entry name" value="sigma70-ECF"/>
    <property type="match status" value="1"/>
</dbReference>
<evidence type="ECO:0000256" key="2">
    <source>
        <dbReference type="ARBA" id="ARBA00023015"/>
    </source>
</evidence>
<dbReference type="Gene3D" id="1.10.10.10">
    <property type="entry name" value="Winged helix-like DNA-binding domain superfamily/Winged helix DNA-binding domain"/>
    <property type="match status" value="1"/>
</dbReference>
<evidence type="ECO:0000313" key="8">
    <source>
        <dbReference type="Proteomes" id="UP001074635"/>
    </source>
</evidence>
<evidence type="ECO:0000256" key="1">
    <source>
        <dbReference type="ARBA" id="ARBA00010641"/>
    </source>
</evidence>
<dbReference type="InterPro" id="IPR014284">
    <property type="entry name" value="RNA_pol_sigma-70_dom"/>
</dbReference>
<dbReference type="Pfam" id="PF08281">
    <property type="entry name" value="Sigma70_r4_2"/>
    <property type="match status" value="1"/>
</dbReference>
<name>A0ABU3MR21_9BURK</name>
<keyword evidence="5" id="KW-0804">Transcription</keyword>
<dbReference type="Gene3D" id="1.10.1740.10">
    <property type="match status" value="1"/>
</dbReference>
<dbReference type="InterPro" id="IPR013324">
    <property type="entry name" value="RNA_pol_sigma_r3/r4-like"/>
</dbReference>
<dbReference type="PANTHER" id="PTHR43133:SF8">
    <property type="entry name" value="RNA POLYMERASE SIGMA FACTOR HI_1459-RELATED"/>
    <property type="match status" value="1"/>
</dbReference>
<evidence type="ECO:0000256" key="3">
    <source>
        <dbReference type="ARBA" id="ARBA00023082"/>
    </source>
</evidence>
<keyword evidence="8" id="KW-1185">Reference proteome</keyword>
<sequence>MSRPPTPKKGWLAHYSKLVSSWARKSGNRQDAEDALQDVALKMLEQDTAVLRDHEHYYFQRAVSNRAISIYRAEQVRQTQSLDALPEESHPIASSTHDWYEADEMARRMLAALNELPQACQIAFQLRQAEGLSNAEIAEKMGVSRNMVERYMMRTLRHLQDQLHKNAH</sequence>
<gene>
    <name evidence="7" type="ORF">OYC61_008095</name>
</gene>
<dbReference type="RefSeq" id="WP_268379939.1">
    <property type="nucleotide sequence ID" value="NZ_JAPQTC020000002.1"/>
</dbReference>
<dbReference type="InterPro" id="IPR039425">
    <property type="entry name" value="RNA_pol_sigma-70-like"/>
</dbReference>
<protein>
    <submittedName>
        <fullName evidence="7">Sigma-70 family RNA polymerase sigma factor</fullName>
    </submittedName>
</protein>
<dbReference type="InterPro" id="IPR013325">
    <property type="entry name" value="RNA_pol_sigma_r2"/>
</dbReference>
<reference evidence="7" key="1">
    <citation type="submission" date="2023-08" db="EMBL/GenBank/DDBJ databases">
        <title>Study of Resistomes in environmental pathogenic environmental.</title>
        <authorList>
            <person name="Bhattacharjee A."/>
            <person name="Singh A.K."/>
        </authorList>
    </citation>
    <scope>NUCLEOTIDE SEQUENCE</scope>
    <source>
        <strain evidence="7">S1</strain>
    </source>
</reference>
<keyword evidence="2" id="KW-0805">Transcription regulation</keyword>
<dbReference type="PANTHER" id="PTHR43133">
    <property type="entry name" value="RNA POLYMERASE ECF-TYPE SIGMA FACTO"/>
    <property type="match status" value="1"/>
</dbReference>